<dbReference type="Gene3D" id="3.30.160.250">
    <property type="match status" value="1"/>
</dbReference>
<dbReference type="Proteomes" id="UP001596258">
    <property type="component" value="Unassembled WGS sequence"/>
</dbReference>
<comment type="caution">
    <text evidence="2">The sequence shown here is derived from an EMBL/GenBank/DDBJ whole genome shotgun (WGS) entry which is preliminary data.</text>
</comment>
<feature type="domain" description="HicB-like antitoxin of toxin-antitoxin system" evidence="1">
    <location>
        <begin position="7"/>
        <end position="111"/>
    </location>
</feature>
<dbReference type="Pfam" id="PF15919">
    <property type="entry name" value="HicB_lk_antitox"/>
    <property type="match status" value="1"/>
</dbReference>
<dbReference type="InterPro" id="IPR035069">
    <property type="entry name" value="TTHA1013/TTHA0281-like"/>
</dbReference>
<keyword evidence="3" id="KW-1185">Reference proteome</keyword>
<reference evidence="3" key="1">
    <citation type="journal article" date="2019" name="Int. J. Syst. Evol. Microbiol.">
        <title>The Global Catalogue of Microorganisms (GCM) 10K type strain sequencing project: providing services to taxonomists for standard genome sequencing and annotation.</title>
        <authorList>
            <consortium name="The Broad Institute Genomics Platform"/>
            <consortium name="The Broad Institute Genome Sequencing Center for Infectious Disease"/>
            <person name="Wu L."/>
            <person name="Ma J."/>
        </authorList>
    </citation>
    <scope>NUCLEOTIDE SEQUENCE [LARGE SCALE GENOMIC DNA]</scope>
    <source>
        <strain evidence="3">CCM 8893</strain>
    </source>
</reference>
<evidence type="ECO:0000313" key="3">
    <source>
        <dbReference type="Proteomes" id="UP001596258"/>
    </source>
</evidence>
<protein>
    <submittedName>
        <fullName evidence="2">Type II toxin-antitoxin system HicB family antitoxin</fullName>
    </submittedName>
</protein>
<dbReference type="SUPFAM" id="SSF143100">
    <property type="entry name" value="TTHA1013/TTHA0281-like"/>
    <property type="match status" value="1"/>
</dbReference>
<evidence type="ECO:0000313" key="2">
    <source>
        <dbReference type="EMBL" id="MFC6289035.1"/>
    </source>
</evidence>
<name>A0ABW1U6Q6_9LACO</name>
<organism evidence="2 3">
    <name type="scientific">Levilactobacillus angrenensis</name>
    <dbReference type="NCBI Taxonomy" id="2486020"/>
    <lineage>
        <taxon>Bacteria</taxon>
        <taxon>Bacillati</taxon>
        <taxon>Bacillota</taxon>
        <taxon>Bacilli</taxon>
        <taxon>Lactobacillales</taxon>
        <taxon>Lactobacillaceae</taxon>
        <taxon>Levilactobacillus</taxon>
    </lineage>
</organism>
<evidence type="ECO:0000259" key="1">
    <source>
        <dbReference type="Pfam" id="PF15919"/>
    </source>
</evidence>
<gene>
    <name evidence="2" type="ORF">ACFP1M_02250</name>
</gene>
<dbReference type="RefSeq" id="WP_125575765.1">
    <property type="nucleotide sequence ID" value="NZ_JBHSSO010000008.1"/>
</dbReference>
<dbReference type="InterPro" id="IPR031807">
    <property type="entry name" value="HicB-like"/>
</dbReference>
<dbReference type="EMBL" id="JBHSSO010000008">
    <property type="protein sequence ID" value="MFC6289035.1"/>
    <property type="molecule type" value="Genomic_DNA"/>
</dbReference>
<sequence length="131" mass="14818">MQTKLVYPIIAQENDDADGHYFVGFTPNLPGVVTHGGTLVDLVINAEDAIATMLDGESYPAVQDPRKWTLQANESIIYVTVDITAWQRRNARKVRRTIAVPQYLSEMVDQRKIDVSRLTIEALEDVFRADR</sequence>
<accession>A0ABW1U6Q6</accession>
<proteinExistence type="predicted"/>